<evidence type="ECO:0000313" key="2">
    <source>
        <dbReference type="Proteomes" id="UP000006271"/>
    </source>
</evidence>
<organism evidence="1 2">
    <name type="scientific">Parabacteroides merdae CL03T12C32</name>
    <dbReference type="NCBI Taxonomy" id="999420"/>
    <lineage>
        <taxon>Bacteria</taxon>
        <taxon>Pseudomonadati</taxon>
        <taxon>Bacteroidota</taxon>
        <taxon>Bacteroidia</taxon>
        <taxon>Bacteroidales</taxon>
        <taxon>Tannerellaceae</taxon>
        <taxon>Parabacteroides</taxon>
    </lineage>
</organism>
<proteinExistence type="predicted"/>
<dbReference type="Proteomes" id="UP000006271">
    <property type="component" value="Unassembled WGS sequence"/>
</dbReference>
<name>K5ZCX7_9BACT</name>
<comment type="caution">
    <text evidence="1">The sequence shown here is derived from an EMBL/GenBank/DDBJ whole genome shotgun (WGS) entry which is preliminary data.</text>
</comment>
<sequence length="32" mass="4057">MYMYVHKTGKKKWRTRGTIRMYAYAYKKLRVK</sequence>
<dbReference type="AlphaFoldDB" id="K5ZCX7"/>
<dbReference type="HOGENOM" id="CLU_3390669_0_0_10"/>
<dbReference type="EMBL" id="AGZQ01000019">
    <property type="protein sequence ID" value="EKN09065.1"/>
    <property type="molecule type" value="Genomic_DNA"/>
</dbReference>
<gene>
    <name evidence="1" type="ORF">HMPREF1060_03075</name>
</gene>
<evidence type="ECO:0000313" key="1">
    <source>
        <dbReference type="EMBL" id="EKN09065.1"/>
    </source>
</evidence>
<reference evidence="1 2" key="1">
    <citation type="submission" date="2012-02" db="EMBL/GenBank/DDBJ databases">
        <title>The Genome Sequence of Parabacteroides merdae CL03T12C32.</title>
        <authorList>
            <consortium name="The Broad Institute Genome Sequencing Platform"/>
            <person name="Earl A."/>
            <person name="Ward D."/>
            <person name="Feldgarden M."/>
            <person name="Gevers D."/>
            <person name="Zitomersky N.L."/>
            <person name="Coyne M.J."/>
            <person name="Comstock L.E."/>
            <person name="Young S.K."/>
            <person name="Zeng Q."/>
            <person name="Gargeya S."/>
            <person name="Fitzgerald M."/>
            <person name="Haas B."/>
            <person name="Abouelleil A."/>
            <person name="Alvarado L."/>
            <person name="Arachchi H.M."/>
            <person name="Berlin A."/>
            <person name="Chapman S.B."/>
            <person name="Gearin G."/>
            <person name="Goldberg J."/>
            <person name="Griggs A."/>
            <person name="Gujja S."/>
            <person name="Hansen M."/>
            <person name="Heiman D."/>
            <person name="Howarth C."/>
            <person name="Larimer J."/>
            <person name="Lui A."/>
            <person name="MacDonald P.J.P."/>
            <person name="McCowen C."/>
            <person name="Montmayeur A."/>
            <person name="Murphy C."/>
            <person name="Neiman D."/>
            <person name="Pearson M."/>
            <person name="Priest M."/>
            <person name="Roberts A."/>
            <person name="Saif S."/>
            <person name="Shea T."/>
            <person name="Sisk P."/>
            <person name="Stolte C."/>
            <person name="Sykes S."/>
            <person name="Wortman J."/>
            <person name="Nusbaum C."/>
            <person name="Birren B."/>
        </authorList>
    </citation>
    <scope>NUCLEOTIDE SEQUENCE [LARGE SCALE GENOMIC DNA]</scope>
    <source>
        <strain evidence="1 2">CL03T12C32</strain>
    </source>
</reference>
<accession>K5ZCX7</accession>
<protein>
    <submittedName>
        <fullName evidence="1">Uncharacterized protein</fullName>
    </submittedName>
</protein>